<dbReference type="SUPFAM" id="SSF52266">
    <property type="entry name" value="SGNH hydrolase"/>
    <property type="match status" value="1"/>
</dbReference>
<dbReference type="InterPro" id="IPR035669">
    <property type="entry name" value="SGNH_plant_lipase-like"/>
</dbReference>
<comment type="caution">
    <text evidence="3">The sequence shown here is derived from an EMBL/GenBank/DDBJ whole genome shotgun (WGS) entry which is preliminary data.</text>
</comment>
<dbReference type="InterPro" id="IPR001087">
    <property type="entry name" value="GDSL"/>
</dbReference>
<proteinExistence type="inferred from homology"/>
<organism evidence="3 4">
    <name type="scientific">Penstemon davidsonii</name>
    <dbReference type="NCBI Taxonomy" id="160366"/>
    <lineage>
        <taxon>Eukaryota</taxon>
        <taxon>Viridiplantae</taxon>
        <taxon>Streptophyta</taxon>
        <taxon>Embryophyta</taxon>
        <taxon>Tracheophyta</taxon>
        <taxon>Spermatophyta</taxon>
        <taxon>Magnoliopsida</taxon>
        <taxon>eudicotyledons</taxon>
        <taxon>Gunneridae</taxon>
        <taxon>Pentapetalae</taxon>
        <taxon>asterids</taxon>
        <taxon>lamiids</taxon>
        <taxon>Lamiales</taxon>
        <taxon>Plantaginaceae</taxon>
        <taxon>Cheloneae</taxon>
        <taxon>Penstemon</taxon>
    </lineage>
</organism>
<evidence type="ECO:0000313" key="3">
    <source>
        <dbReference type="EMBL" id="KAK4491644.1"/>
    </source>
</evidence>
<evidence type="ECO:0000256" key="2">
    <source>
        <dbReference type="SAM" id="SignalP"/>
    </source>
</evidence>
<feature type="chain" id="PRO_5047441842" evidence="2">
    <location>
        <begin position="21"/>
        <end position="514"/>
    </location>
</feature>
<dbReference type="InterPro" id="IPR036514">
    <property type="entry name" value="SGNH_hydro_sf"/>
</dbReference>
<protein>
    <submittedName>
        <fullName evidence="3">Uncharacterized protein</fullName>
    </submittedName>
</protein>
<sequence>MCSAYFVLILITTIISIAESRNFNNNWISAVLVFGDSTVDSGNNNYLDTSFKSNFPPYGRDFANRLPTGRPVFFGPVCLAFGRVVEGLREEGASVIALVGLPPIGCIPIVITFTSGDAFRRRPCTDSLSSIALDYNQKLQNMLRSIQNPTSKIVYVDIYKPLTDMIQNPSPLGRKVGNVKGGSSSVSAFLIFGDSTVDPGNNNYITTPFRSDFWPYGKDFANQTATGRFCNGRLPNDFIAEYLGIKEYVPPYLDPTLSIKELMSGVSFASAGSGFDPLTPTISNVISLSKQLEYFKEYKGKLQAAIGEEKTKQLINNALFFVSAGTNDFVVNYFTLPIRRTSYDIPSYMNFILQESQQFFQELLDQGARRIGVVGLPPMGCLPVVITLYSDNAIHKRNCIDSVSSIAKDYNQLLQKELNSLGLKLQHSGSRIAYIDAYGPLEDMALGNKYNFEVVSSGCCGTGLLEASFMCNPKSPVCSDATKYMFWDSIHPSERAYELLFQANRPVLDFLIKS</sequence>
<accession>A0ABR0DQX7</accession>
<feature type="signal peptide" evidence="2">
    <location>
        <begin position="1"/>
        <end position="20"/>
    </location>
</feature>
<dbReference type="Proteomes" id="UP001291926">
    <property type="component" value="Unassembled WGS sequence"/>
</dbReference>
<dbReference type="InterPro" id="IPR050592">
    <property type="entry name" value="GDSL_lipolytic_enzyme"/>
</dbReference>
<keyword evidence="4" id="KW-1185">Reference proteome</keyword>
<dbReference type="Pfam" id="PF00657">
    <property type="entry name" value="Lipase_GDSL"/>
    <property type="match status" value="2"/>
</dbReference>
<evidence type="ECO:0000256" key="1">
    <source>
        <dbReference type="ARBA" id="ARBA00008668"/>
    </source>
</evidence>
<dbReference type="EMBL" id="JAYDYQ010001087">
    <property type="protein sequence ID" value="KAK4491644.1"/>
    <property type="molecule type" value="Genomic_DNA"/>
</dbReference>
<dbReference type="Gene3D" id="3.40.50.1110">
    <property type="entry name" value="SGNH hydrolase"/>
    <property type="match status" value="3"/>
</dbReference>
<gene>
    <name evidence="3" type="ORF">RD792_002407</name>
</gene>
<dbReference type="PANTHER" id="PTHR45642:SF3">
    <property type="entry name" value="OS09G0540400 PROTEIN"/>
    <property type="match status" value="1"/>
</dbReference>
<dbReference type="PANTHER" id="PTHR45642">
    <property type="entry name" value="GDSL ESTERASE/LIPASE EXL3"/>
    <property type="match status" value="1"/>
</dbReference>
<name>A0ABR0DQX7_9LAMI</name>
<comment type="similarity">
    <text evidence="1">Belongs to the 'GDSL' lipolytic enzyme family.</text>
</comment>
<reference evidence="3 4" key="1">
    <citation type="journal article" date="2023" name="bioRxiv">
        <title>Genome report: Whole genome sequence and annotation of Penstemon davidsonii.</title>
        <authorList>
            <person name="Ostevik K.L."/>
            <person name="Alabady M."/>
            <person name="Zhang M."/>
            <person name="Rausher M.D."/>
        </authorList>
    </citation>
    <scope>NUCLEOTIDE SEQUENCE [LARGE SCALE GENOMIC DNA]</scope>
    <source>
        <strain evidence="3">DNT005</strain>
        <tissue evidence="3">Whole leaf</tissue>
    </source>
</reference>
<evidence type="ECO:0000313" key="4">
    <source>
        <dbReference type="Proteomes" id="UP001291926"/>
    </source>
</evidence>
<dbReference type="CDD" id="cd01837">
    <property type="entry name" value="SGNH_plant_lipase_like"/>
    <property type="match status" value="1"/>
</dbReference>
<keyword evidence="2" id="KW-0732">Signal</keyword>